<feature type="transmembrane region" description="Helical" evidence="1">
    <location>
        <begin position="21"/>
        <end position="43"/>
    </location>
</feature>
<proteinExistence type="predicted"/>
<accession>A0A8C8Y224</accession>
<reference evidence="2" key="1">
    <citation type="submission" date="2025-08" db="UniProtKB">
        <authorList>
            <consortium name="Ensembl"/>
        </authorList>
    </citation>
    <scope>IDENTIFICATION</scope>
</reference>
<reference evidence="2" key="2">
    <citation type="submission" date="2025-09" db="UniProtKB">
        <authorList>
            <consortium name="Ensembl"/>
        </authorList>
    </citation>
    <scope>IDENTIFICATION</scope>
</reference>
<organism evidence="2 3">
    <name type="scientific">Panthera leo</name>
    <name type="common">Lion</name>
    <dbReference type="NCBI Taxonomy" id="9689"/>
    <lineage>
        <taxon>Eukaryota</taxon>
        <taxon>Metazoa</taxon>
        <taxon>Chordata</taxon>
        <taxon>Craniata</taxon>
        <taxon>Vertebrata</taxon>
        <taxon>Euteleostomi</taxon>
        <taxon>Mammalia</taxon>
        <taxon>Eutheria</taxon>
        <taxon>Laurasiatheria</taxon>
        <taxon>Carnivora</taxon>
        <taxon>Feliformia</taxon>
        <taxon>Felidae</taxon>
        <taxon>Pantherinae</taxon>
        <taxon>Panthera</taxon>
    </lineage>
</organism>
<keyword evidence="1" id="KW-0812">Transmembrane</keyword>
<evidence type="ECO:0000313" key="3">
    <source>
        <dbReference type="Proteomes" id="UP000694399"/>
    </source>
</evidence>
<evidence type="ECO:0000256" key="1">
    <source>
        <dbReference type="SAM" id="Phobius"/>
    </source>
</evidence>
<feature type="transmembrane region" description="Helical" evidence="1">
    <location>
        <begin position="74"/>
        <end position="92"/>
    </location>
</feature>
<dbReference type="Proteomes" id="UP000694399">
    <property type="component" value="Unassembled WGS sequence"/>
</dbReference>
<keyword evidence="1" id="KW-0472">Membrane</keyword>
<keyword evidence="1" id="KW-1133">Transmembrane helix</keyword>
<dbReference type="Ensembl" id="ENSPLOT00000027778.1">
    <property type="protein sequence ID" value="ENSPLOP00000025162.1"/>
    <property type="gene ID" value="ENSPLOG00000018436.1"/>
</dbReference>
<keyword evidence="3" id="KW-1185">Reference proteome</keyword>
<evidence type="ECO:0000313" key="2">
    <source>
        <dbReference type="Ensembl" id="ENSPLOP00000025162.1"/>
    </source>
</evidence>
<dbReference type="AlphaFoldDB" id="A0A8C8Y224"/>
<protein>
    <submittedName>
        <fullName evidence="2">Uncharacterized protein</fullName>
    </submittedName>
</protein>
<name>A0A8C8Y224_PANLE</name>
<sequence>MDTSFPLIWGKYEGVQRISPSIWLLILLTVSFYRQCLLVKFSLPLFSFVVGAFDVIRSCHQGNTLTGSLVTTSVFWGLTIIITPLVTLLAQLNPSLDPQLKDEATWDLKCHWP</sequence>